<keyword evidence="5 11" id="KW-0479">Metal-binding</keyword>
<dbReference type="EC" id="6.1.1.20" evidence="11"/>
<dbReference type="GO" id="GO:0000287">
    <property type="term" value="F:magnesium ion binding"/>
    <property type="evidence" value="ECO:0007669"/>
    <property type="project" value="UniProtKB-UniRule"/>
</dbReference>
<dbReference type="Proteomes" id="UP000199032">
    <property type="component" value="Unassembled WGS sequence"/>
</dbReference>
<dbReference type="NCBIfam" id="TIGR00468">
    <property type="entry name" value="pheS"/>
    <property type="match status" value="1"/>
</dbReference>
<dbReference type="SUPFAM" id="SSF55681">
    <property type="entry name" value="Class II aaRS and biotin synthetases"/>
    <property type="match status" value="1"/>
</dbReference>
<evidence type="ECO:0000256" key="2">
    <source>
        <dbReference type="ARBA" id="ARBA00006703"/>
    </source>
</evidence>
<dbReference type="RefSeq" id="WP_090745611.1">
    <property type="nucleotide sequence ID" value="NZ_CZQA01000001.1"/>
</dbReference>
<evidence type="ECO:0000259" key="12">
    <source>
        <dbReference type="PROSITE" id="PS50862"/>
    </source>
</evidence>
<dbReference type="InterPro" id="IPR002319">
    <property type="entry name" value="Phenylalanyl-tRNA_Synthase"/>
</dbReference>
<feature type="binding site" evidence="11">
    <location>
        <position position="446"/>
    </location>
    <ligand>
        <name>Mg(2+)</name>
        <dbReference type="ChEBI" id="CHEBI:18420"/>
        <note>ligand shared with heterodimeric partner</note>
    </ligand>
</feature>
<comment type="catalytic activity">
    <reaction evidence="11">
        <text>tRNA(Phe) + L-phenylalanine + ATP = L-phenylalanyl-tRNA(Phe) + AMP + diphosphate + H(+)</text>
        <dbReference type="Rhea" id="RHEA:19413"/>
        <dbReference type="Rhea" id="RHEA-COMP:9668"/>
        <dbReference type="Rhea" id="RHEA-COMP:9699"/>
        <dbReference type="ChEBI" id="CHEBI:15378"/>
        <dbReference type="ChEBI" id="CHEBI:30616"/>
        <dbReference type="ChEBI" id="CHEBI:33019"/>
        <dbReference type="ChEBI" id="CHEBI:58095"/>
        <dbReference type="ChEBI" id="CHEBI:78442"/>
        <dbReference type="ChEBI" id="CHEBI:78531"/>
        <dbReference type="ChEBI" id="CHEBI:456215"/>
        <dbReference type="EC" id="6.1.1.20"/>
    </reaction>
</comment>
<evidence type="ECO:0000256" key="7">
    <source>
        <dbReference type="ARBA" id="ARBA00022840"/>
    </source>
</evidence>
<dbReference type="InterPro" id="IPR004529">
    <property type="entry name" value="Phe-tRNA-synth_IIc_asu"/>
</dbReference>
<dbReference type="PANTHER" id="PTHR11538">
    <property type="entry name" value="PHENYLALANYL-TRNA SYNTHETASE"/>
    <property type="match status" value="1"/>
</dbReference>
<keyword evidence="4 11" id="KW-0436">Ligase</keyword>
<dbReference type="Pfam" id="PF01409">
    <property type="entry name" value="tRNA-synt_2d"/>
    <property type="match status" value="1"/>
</dbReference>
<proteinExistence type="inferred from homology"/>
<protein>
    <recommendedName>
        <fullName evidence="11">Phenylalanine--tRNA ligase alpha subunit</fullName>
        <ecNumber evidence="11">6.1.1.20</ecNumber>
    </recommendedName>
    <alternativeName>
        <fullName evidence="11">Phenylalanyl-tRNA synthetase alpha subunit</fullName>
        <shortName evidence="11">PheRS</shortName>
    </alternativeName>
</protein>
<keyword evidence="3 11" id="KW-0963">Cytoplasm</keyword>
<evidence type="ECO:0000256" key="1">
    <source>
        <dbReference type="ARBA" id="ARBA00004496"/>
    </source>
</evidence>
<evidence type="ECO:0000256" key="11">
    <source>
        <dbReference type="HAMAP-Rule" id="MF_00282"/>
    </source>
</evidence>
<dbReference type="GO" id="GO:0005737">
    <property type="term" value="C:cytoplasm"/>
    <property type="evidence" value="ECO:0007669"/>
    <property type="project" value="UniProtKB-SubCell"/>
</dbReference>
<reference evidence="13 14" key="1">
    <citation type="submission" date="2015-10" db="EMBL/GenBank/DDBJ databases">
        <authorList>
            <person name="Gilbert D.G."/>
        </authorList>
    </citation>
    <scope>NUCLEOTIDE SEQUENCE [LARGE SCALE GENOMIC DNA]</scope>
    <source>
        <strain evidence="13">COMA1</strain>
    </source>
</reference>
<keyword evidence="6 11" id="KW-0547">Nucleotide-binding</keyword>
<dbReference type="PROSITE" id="PS50862">
    <property type="entry name" value="AA_TRNA_LIGASE_II"/>
    <property type="match status" value="1"/>
</dbReference>
<evidence type="ECO:0000256" key="5">
    <source>
        <dbReference type="ARBA" id="ARBA00022723"/>
    </source>
</evidence>
<evidence type="ECO:0000256" key="3">
    <source>
        <dbReference type="ARBA" id="ARBA00022490"/>
    </source>
</evidence>
<keyword evidence="8 11" id="KW-0460">Magnesium</keyword>
<dbReference type="HAMAP" id="MF_00282">
    <property type="entry name" value="Phe_tRNA_synth_alpha2"/>
    <property type="match status" value="1"/>
</dbReference>
<dbReference type="InterPro" id="IPR022917">
    <property type="entry name" value="Phe_tRNA_ligase_alpha_bac/arc"/>
</dbReference>
<dbReference type="PANTHER" id="PTHR11538:SF40">
    <property type="entry name" value="PHENYLALANINE--TRNA LIGASE ALPHA SUBUNIT"/>
    <property type="match status" value="1"/>
</dbReference>
<evidence type="ECO:0000313" key="13">
    <source>
        <dbReference type="EMBL" id="CUS33901.1"/>
    </source>
</evidence>
<comment type="subcellular location">
    <subcellularLocation>
        <location evidence="1 11">Cytoplasm</location>
    </subcellularLocation>
</comment>
<dbReference type="AlphaFoldDB" id="A0A0S4LBB5"/>
<feature type="domain" description="Aminoacyl-transfer RNA synthetases class-II family profile" evidence="12">
    <location>
        <begin position="273"/>
        <end position="521"/>
    </location>
</feature>
<evidence type="ECO:0000256" key="4">
    <source>
        <dbReference type="ARBA" id="ARBA00022598"/>
    </source>
</evidence>
<feature type="binding site" evidence="11">
    <location>
        <position position="444"/>
    </location>
    <ligand>
        <name>L-phenylalanine</name>
        <dbReference type="ChEBI" id="CHEBI:58095"/>
    </ligand>
</feature>
<comment type="similarity">
    <text evidence="2 11">Belongs to the class-II aminoacyl-tRNA synthetase family. Phe-tRNA synthetase alpha subunit type 2 subfamily.</text>
</comment>
<dbReference type="GO" id="GO:0004826">
    <property type="term" value="F:phenylalanine-tRNA ligase activity"/>
    <property type="evidence" value="ECO:0007669"/>
    <property type="project" value="UniProtKB-UniRule"/>
</dbReference>
<dbReference type="OrthoDB" id="9800719at2"/>
<evidence type="ECO:0000256" key="10">
    <source>
        <dbReference type="ARBA" id="ARBA00023146"/>
    </source>
</evidence>
<dbReference type="GO" id="GO:0000049">
    <property type="term" value="F:tRNA binding"/>
    <property type="evidence" value="ECO:0007669"/>
    <property type="project" value="InterPro"/>
</dbReference>
<dbReference type="STRING" id="1742972.COMA1_11409"/>
<dbReference type="InterPro" id="IPR006195">
    <property type="entry name" value="aa-tRNA-synth_II"/>
</dbReference>
<dbReference type="NCBIfam" id="NF003210">
    <property type="entry name" value="PRK04172.1"/>
    <property type="match status" value="1"/>
</dbReference>
<accession>A0A0S4LBB5</accession>
<feature type="binding site" evidence="11">
    <location>
        <begin position="403"/>
        <end position="405"/>
    </location>
    <ligand>
        <name>L-phenylalanine</name>
        <dbReference type="ChEBI" id="CHEBI:58095"/>
    </ligand>
</feature>
<keyword evidence="14" id="KW-1185">Reference proteome</keyword>
<feature type="binding site" evidence="11">
    <location>
        <position position="364"/>
    </location>
    <ligand>
        <name>L-phenylalanine</name>
        <dbReference type="ChEBI" id="CHEBI:58095"/>
    </ligand>
</feature>
<dbReference type="InterPro" id="IPR045864">
    <property type="entry name" value="aa-tRNA-synth_II/BPL/LPL"/>
</dbReference>
<keyword evidence="9 11" id="KW-0648">Protein biosynthesis</keyword>
<evidence type="ECO:0000313" key="14">
    <source>
        <dbReference type="Proteomes" id="UP000199032"/>
    </source>
</evidence>
<dbReference type="CDD" id="cd00496">
    <property type="entry name" value="PheRS_alpha_core"/>
    <property type="match status" value="1"/>
</dbReference>
<evidence type="ECO:0000256" key="8">
    <source>
        <dbReference type="ARBA" id="ARBA00022842"/>
    </source>
</evidence>
<comment type="cofactor">
    <cofactor evidence="11">
        <name>Mg(2+)</name>
        <dbReference type="ChEBI" id="CHEBI:18420"/>
    </cofactor>
    <text evidence="11">Binds 2 magnesium ions per tetramer.</text>
</comment>
<keyword evidence="7 11" id="KW-0067">ATP-binding</keyword>
<dbReference type="Gene3D" id="3.30.930.10">
    <property type="entry name" value="Bira Bifunctional Protein, Domain 2"/>
    <property type="match status" value="1"/>
</dbReference>
<organism evidence="13 14">
    <name type="scientific">Candidatus Nitrospira nitrosa</name>
    <dbReference type="NCBI Taxonomy" id="1742972"/>
    <lineage>
        <taxon>Bacteria</taxon>
        <taxon>Pseudomonadati</taxon>
        <taxon>Nitrospirota</taxon>
        <taxon>Nitrospiria</taxon>
        <taxon>Nitrospirales</taxon>
        <taxon>Nitrospiraceae</taxon>
        <taxon>Nitrospira</taxon>
    </lineage>
</organism>
<dbReference type="EMBL" id="CZQA01000001">
    <property type="protein sequence ID" value="CUS33901.1"/>
    <property type="molecule type" value="Genomic_DNA"/>
</dbReference>
<dbReference type="GO" id="GO:0005524">
    <property type="term" value="F:ATP binding"/>
    <property type="evidence" value="ECO:0007669"/>
    <property type="project" value="UniProtKB-UniRule"/>
</dbReference>
<comment type="subunit">
    <text evidence="11">Tetramer of two alpha and two beta subunits.</text>
</comment>
<dbReference type="GO" id="GO:0006432">
    <property type="term" value="P:phenylalanyl-tRNA aminoacylation"/>
    <property type="evidence" value="ECO:0007669"/>
    <property type="project" value="UniProtKB-UniRule"/>
</dbReference>
<name>A0A0S4LBB5_9BACT</name>
<feature type="binding site" evidence="11">
    <location>
        <position position="469"/>
    </location>
    <ligand>
        <name>L-phenylalanine</name>
        <dbReference type="ChEBI" id="CHEBI:58095"/>
    </ligand>
</feature>
<gene>
    <name evidence="11 13" type="primary">pheS</name>
    <name evidence="13" type="ORF">COMA1_11409</name>
</gene>
<keyword evidence="10 11" id="KW-0030">Aminoacyl-tRNA synthetase</keyword>
<evidence type="ECO:0000256" key="6">
    <source>
        <dbReference type="ARBA" id="ARBA00022741"/>
    </source>
</evidence>
<sequence>MEISNIIDSLHPLEIKVLMTLGARQPAVAFKSEELAVAAELEPSQLSMAVEWLLAKALIEIQAEIVTPVVSLTKIGEEYYQTAAPIERILAAARDAAGTGKRLTIGDLQAQPGLESSDVSKAVGRLKKEGVLLIIQGGCIETTGRSSPTTEALRPLLEEVHGSSRELTSFSPERQQLIEDYSVKRGNAKEPFRVDERVTRSFVLSPSGTSAVEQLMNQGLVEEVSQLSPELLKDGSWRQKRFRKYTISLRAPRVGTGKKHPYREFLDTVKAKLVSMGFQEMRGALVETEFWNMDALFMPQFHPARDIHDVYFVKQPTHAAMADESILSKVGKVHENGGKTGSSGWGYGFDLQRAKRLVLRSQGTAVSARTLAASPNIPGKYFSIARCFRYDQVDATHATDFFQVEGIVLGEDINFRTLLGLLNLFAHEVAQAKEVKFLPAYFPFTEPSVELHVRHPRLGWMELGGAGLFRPEVTVPLGVTAPVIAWGLGLDRMAMVALGIHDIRELFTDNLELIRTTRGLF</sequence>
<evidence type="ECO:0000256" key="9">
    <source>
        <dbReference type="ARBA" id="ARBA00022917"/>
    </source>
</evidence>